<evidence type="ECO:0000259" key="1">
    <source>
        <dbReference type="PROSITE" id="PS50878"/>
    </source>
</evidence>
<dbReference type="EMBL" id="CM029042">
    <property type="protein sequence ID" value="KAG2616848.1"/>
    <property type="molecule type" value="Genomic_DNA"/>
</dbReference>
<proteinExistence type="predicted"/>
<protein>
    <recommendedName>
        <fullName evidence="1">Reverse transcriptase domain-containing protein</fullName>
    </recommendedName>
</protein>
<dbReference type="Proteomes" id="UP000823388">
    <property type="component" value="Chromosome 3N"/>
</dbReference>
<name>A0A8T0U4B2_PANVG</name>
<comment type="caution">
    <text evidence="2">The sequence shown here is derived from an EMBL/GenBank/DDBJ whole genome shotgun (WGS) entry which is preliminary data.</text>
</comment>
<keyword evidence="3" id="KW-1185">Reference proteome</keyword>
<organism evidence="2 3">
    <name type="scientific">Panicum virgatum</name>
    <name type="common">Blackwell switchgrass</name>
    <dbReference type="NCBI Taxonomy" id="38727"/>
    <lineage>
        <taxon>Eukaryota</taxon>
        <taxon>Viridiplantae</taxon>
        <taxon>Streptophyta</taxon>
        <taxon>Embryophyta</taxon>
        <taxon>Tracheophyta</taxon>
        <taxon>Spermatophyta</taxon>
        <taxon>Magnoliopsida</taxon>
        <taxon>Liliopsida</taxon>
        <taxon>Poales</taxon>
        <taxon>Poaceae</taxon>
        <taxon>PACMAD clade</taxon>
        <taxon>Panicoideae</taxon>
        <taxon>Panicodae</taxon>
        <taxon>Paniceae</taxon>
        <taxon>Panicinae</taxon>
        <taxon>Panicum</taxon>
        <taxon>Panicum sect. Hiantes</taxon>
    </lineage>
</organism>
<evidence type="ECO:0000313" key="2">
    <source>
        <dbReference type="EMBL" id="KAG2616848.1"/>
    </source>
</evidence>
<dbReference type="AlphaFoldDB" id="A0A8T0U4B2"/>
<evidence type="ECO:0000313" key="3">
    <source>
        <dbReference type="Proteomes" id="UP000823388"/>
    </source>
</evidence>
<feature type="domain" description="Reverse transcriptase" evidence="1">
    <location>
        <begin position="1"/>
        <end position="75"/>
    </location>
</feature>
<dbReference type="PROSITE" id="PS50878">
    <property type="entry name" value="RT_POL"/>
    <property type="match status" value="1"/>
</dbReference>
<accession>A0A8T0U4B2</accession>
<dbReference type="InterPro" id="IPR000477">
    <property type="entry name" value="RT_dom"/>
</dbReference>
<reference evidence="2" key="1">
    <citation type="submission" date="2020-05" db="EMBL/GenBank/DDBJ databases">
        <title>WGS assembly of Panicum virgatum.</title>
        <authorList>
            <person name="Lovell J.T."/>
            <person name="Jenkins J."/>
            <person name="Shu S."/>
            <person name="Juenger T.E."/>
            <person name="Schmutz J."/>
        </authorList>
    </citation>
    <scope>NUCLEOTIDE SEQUENCE</scope>
    <source>
        <strain evidence="2">AP13</strain>
    </source>
</reference>
<sequence>MYADDAVIFLKPTSRDVSNIKELLMIFGLVTGLHTNLQKTSVTPIGCTNIDIKTILANLLVARASLPLKYLGLPLTPRRLCGKALHLEWKKLNTGWSGLSHQISAIFPTSVLNDCTKTA</sequence>
<gene>
    <name evidence="2" type="ORF">PVAP13_3NG177229</name>
</gene>